<dbReference type="OrthoDB" id="5873843at2759"/>
<proteinExistence type="predicted"/>
<keyword evidence="3" id="KW-1185">Reference proteome</keyword>
<feature type="region of interest" description="Disordered" evidence="1">
    <location>
        <begin position="1"/>
        <end position="24"/>
    </location>
</feature>
<accession>A0A0B1TKY4</accession>
<dbReference type="Proteomes" id="UP000053660">
    <property type="component" value="Unassembled WGS sequence"/>
</dbReference>
<dbReference type="AlphaFoldDB" id="A0A0B1TKY4"/>
<name>A0A0B1TKY4_OESDE</name>
<gene>
    <name evidence="2" type="ORF">OESDEN_02100</name>
</gene>
<dbReference type="EMBL" id="KN549379">
    <property type="protein sequence ID" value="KHJ97924.1"/>
    <property type="molecule type" value="Genomic_DNA"/>
</dbReference>
<evidence type="ECO:0000256" key="1">
    <source>
        <dbReference type="SAM" id="MobiDB-lite"/>
    </source>
</evidence>
<protein>
    <submittedName>
        <fullName evidence="2">Uncharacterized protein</fullName>
    </submittedName>
</protein>
<evidence type="ECO:0000313" key="3">
    <source>
        <dbReference type="Proteomes" id="UP000053660"/>
    </source>
</evidence>
<evidence type="ECO:0000313" key="2">
    <source>
        <dbReference type="EMBL" id="KHJ97924.1"/>
    </source>
</evidence>
<sequence>MNASAATQRFAGDKTEEAAVPLEKKRRKLSEPTKILGCKVCKATLEFIYTTVVGGESETSKKFLKVIGDAGVKACTYIKIDKVLGFLAKFLGKKSICEDVPALVNVLFKKVIAPFFKEKAPQTCGVSRP</sequence>
<reference evidence="2 3" key="1">
    <citation type="submission" date="2014-03" db="EMBL/GenBank/DDBJ databases">
        <title>Draft genome of the hookworm Oesophagostomum dentatum.</title>
        <authorList>
            <person name="Mitreva M."/>
        </authorList>
    </citation>
    <scope>NUCLEOTIDE SEQUENCE [LARGE SCALE GENOMIC DNA]</scope>
    <source>
        <strain evidence="2 3">OD-Hann</strain>
    </source>
</reference>
<organism evidence="2 3">
    <name type="scientific">Oesophagostomum dentatum</name>
    <name type="common">Nodular worm</name>
    <dbReference type="NCBI Taxonomy" id="61180"/>
    <lineage>
        <taxon>Eukaryota</taxon>
        <taxon>Metazoa</taxon>
        <taxon>Ecdysozoa</taxon>
        <taxon>Nematoda</taxon>
        <taxon>Chromadorea</taxon>
        <taxon>Rhabditida</taxon>
        <taxon>Rhabditina</taxon>
        <taxon>Rhabditomorpha</taxon>
        <taxon>Strongyloidea</taxon>
        <taxon>Strongylidae</taxon>
        <taxon>Oesophagostomum</taxon>
    </lineage>
</organism>